<sequence>MFQRFFFLEENEEIAGVFTDVDEAQEIALYLREDHPLDHFRLYSLTTAEIENYPDAFEYAEDAGLVQHN</sequence>
<proteinExistence type="predicted"/>
<protein>
    <submittedName>
        <fullName evidence="1">Uncharacterized protein</fullName>
    </submittedName>
</protein>
<organism evidence="1 2">
    <name type="scientific">Oceanispirochaeta crateris</name>
    <dbReference type="NCBI Taxonomy" id="2518645"/>
    <lineage>
        <taxon>Bacteria</taxon>
        <taxon>Pseudomonadati</taxon>
        <taxon>Spirochaetota</taxon>
        <taxon>Spirochaetia</taxon>
        <taxon>Spirochaetales</taxon>
        <taxon>Spirochaetaceae</taxon>
        <taxon>Oceanispirochaeta</taxon>
    </lineage>
</organism>
<accession>A0A5C1QI40</accession>
<reference evidence="1 2" key="1">
    <citation type="submission" date="2019-02" db="EMBL/GenBank/DDBJ databases">
        <title>Complete Genome Sequence and Methylome Analysis of free living Spirochaetas.</title>
        <authorList>
            <person name="Fomenkov A."/>
            <person name="Dubinina G."/>
            <person name="Leshcheva N."/>
            <person name="Mikheeva N."/>
            <person name="Grabovich M."/>
            <person name="Vincze T."/>
            <person name="Roberts R.J."/>
        </authorList>
    </citation>
    <scope>NUCLEOTIDE SEQUENCE [LARGE SCALE GENOMIC DNA]</scope>
    <source>
        <strain evidence="1 2">K2</strain>
    </source>
</reference>
<dbReference type="Proteomes" id="UP000324209">
    <property type="component" value="Chromosome"/>
</dbReference>
<evidence type="ECO:0000313" key="2">
    <source>
        <dbReference type="Proteomes" id="UP000324209"/>
    </source>
</evidence>
<evidence type="ECO:0000313" key="1">
    <source>
        <dbReference type="EMBL" id="QEN07187.1"/>
    </source>
</evidence>
<dbReference type="KEGG" id="ock:EXM22_03975"/>
<gene>
    <name evidence="1" type="ORF">EXM22_03975</name>
</gene>
<dbReference type="RefSeq" id="WP_149485269.1">
    <property type="nucleotide sequence ID" value="NZ_CP036150.1"/>
</dbReference>
<dbReference type="EMBL" id="CP036150">
    <property type="protein sequence ID" value="QEN07187.1"/>
    <property type="molecule type" value="Genomic_DNA"/>
</dbReference>
<name>A0A5C1QI40_9SPIO</name>
<dbReference type="AlphaFoldDB" id="A0A5C1QI40"/>
<keyword evidence="2" id="KW-1185">Reference proteome</keyword>
<dbReference type="OrthoDB" id="9860128at2"/>